<dbReference type="GO" id="GO:0004803">
    <property type="term" value="F:transposase activity"/>
    <property type="evidence" value="ECO:0007669"/>
    <property type="project" value="InterPro"/>
</dbReference>
<dbReference type="PATRIC" id="fig|1299334.3.peg.2503"/>
<dbReference type="SUPFAM" id="SSF143422">
    <property type="entry name" value="Transposase IS200-like"/>
    <property type="match status" value="1"/>
</dbReference>
<dbReference type="PANTHER" id="PTHR33360:SF2">
    <property type="entry name" value="TRANSPOSASE FOR INSERTION SEQUENCE ELEMENT IS200"/>
    <property type="match status" value="1"/>
</dbReference>
<sequence length="203" mass="22598">MAGRQAARWEALHEEQHDAAYAAAVECNPVYPSVRPEGTGGFEPSGSRAGEQRVVVSLTVPFRNVCGMSERRFRRPPGGVCSLGLHLVWCPKYRRRILGRRVAARCDELLEQIASGHGWQIVAKEVMPDHVHLFVRVGPTDAPAMVVRAFKGRTARVLRHEFAYLRGLAKVLWSPSYFAASVGYVSESTVRRYIEHQCNAVAS</sequence>
<reference evidence="2" key="1">
    <citation type="submission" date="2014-01" db="EMBL/GenBank/DDBJ databases">
        <authorList>
            <person name="Brown-Elliot B."/>
            <person name="Wallace R."/>
            <person name="Lenaerts A."/>
            <person name="Ordway D."/>
            <person name="DeGroote M.A."/>
            <person name="Parker T."/>
            <person name="Sizemore C."/>
            <person name="Tallon L.J."/>
            <person name="Sadzewicz L.K."/>
            <person name="Sengamalay N."/>
            <person name="Fraser C.M."/>
            <person name="Hine E."/>
            <person name="Shefchek K.A."/>
            <person name="Das S.P."/>
            <person name="Tettelin H."/>
        </authorList>
    </citation>
    <scope>NUCLEOTIDE SEQUENCE [LARGE SCALE GENOMIC DNA]</scope>
    <source>
        <strain evidence="2">4042</strain>
    </source>
</reference>
<evidence type="ECO:0000313" key="2">
    <source>
        <dbReference type="EMBL" id="EUA65524.1"/>
    </source>
</evidence>
<dbReference type="GO" id="GO:0003677">
    <property type="term" value="F:DNA binding"/>
    <property type="evidence" value="ECO:0007669"/>
    <property type="project" value="InterPro"/>
</dbReference>
<dbReference type="AlphaFoldDB" id="X8DAX5"/>
<accession>X8DAX5</accession>
<dbReference type="GO" id="GO:0006313">
    <property type="term" value="P:DNA transposition"/>
    <property type="evidence" value="ECO:0007669"/>
    <property type="project" value="InterPro"/>
</dbReference>
<comment type="caution">
    <text evidence="2">The sequence shown here is derived from an EMBL/GenBank/DDBJ whole genome shotgun (WGS) entry which is preliminary data.</text>
</comment>
<name>X8DAX5_MYCXE</name>
<dbReference type="Gene3D" id="3.30.70.1290">
    <property type="entry name" value="Transposase IS200-like"/>
    <property type="match status" value="1"/>
</dbReference>
<dbReference type="InterPro" id="IPR002686">
    <property type="entry name" value="Transposase_17"/>
</dbReference>
<evidence type="ECO:0000259" key="1">
    <source>
        <dbReference type="SMART" id="SM01321"/>
    </source>
</evidence>
<proteinExistence type="predicted"/>
<organism evidence="2">
    <name type="scientific">Mycobacterium xenopi 4042</name>
    <dbReference type="NCBI Taxonomy" id="1299334"/>
    <lineage>
        <taxon>Bacteria</taxon>
        <taxon>Bacillati</taxon>
        <taxon>Actinomycetota</taxon>
        <taxon>Actinomycetes</taxon>
        <taxon>Mycobacteriales</taxon>
        <taxon>Mycobacteriaceae</taxon>
        <taxon>Mycobacterium</taxon>
    </lineage>
</organism>
<dbReference type="NCBIfam" id="NF033573">
    <property type="entry name" value="transpos_IS200"/>
    <property type="match status" value="1"/>
</dbReference>
<dbReference type="SMART" id="SM01321">
    <property type="entry name" value="Y1_Tnp"/>
    <property type="match status" value="1"/>
</dbReference>
<dbReference type="InterPro" id="IPR036515">
    <property type="entry name" value="Transposase_17_sf"/>
</dbReference>
<dbReference type="PANTHER" id="PTHR33360">
    <property type="entry name" value="TRANSPOSASE FOR INSERTION SEQUENCE ELEMENT IS200"/>
    <property type="match status" value="1"/>
</dbReference>
<protein>
    <submittedName>
        <fullName evidence="2">Transposase IS200 like family protein</fullName>
    </submittedName>
</protein>
<feature type="domain" description="Transposase IS200-like" evidence="1">
    <location>
        <begin position="80"/>
        <end position="197"/>
    </location>
</feature>
<dbReference type="Pfam" id="PF01797">
    <property type="entry name" value="Y1_Tnp"/>
    <property type="match status" value="1"/>
</dbReference>
<dbReference type="EMBL" id="JAOB01000027">
    <property type="protein sequence ID" value="EUA65524.1"/>
    <property type="molecule type" value="Genomic_DNA"/>
</dbReference>
<gene>
    <name evidence="2" type="ORF">I553_10821</name>
</gene>